<dbReference type="Proteomes" id="UP000441208">
    <property type="component" value="Unassembled WGS sequence"/>
</dbReference>
<dbReference type="EMBL" id="QXFX01001331">
    <property type="protein sequence ID" value="KAE9092149.1"/>
    <property type="molecule type" value="Genomic_DNA"/>
</dbReference>
<feature type="chain" id="PRO_5036163738" description="BED-type domain-containing protein" evidence="1">
    <location>
        <begin position="20"/>
        <end position="69"/>
    </location>
</feature>
<evidence type="ECO:0000313" key="9">
    <source>
        <dbReference type="Proteomes" id="UP000437068"/>
    </source>
</evidence>
<evidence type="ECO:0000313" key="6">
    <source>
        <dbReference type="EMBL" id="KAE9228531.1"/>
    </source>
</evidence>
<evidence type="ECO:0000313" key="8">
    <source>
        <dbReference type="Proteomes" id="UP000429523"/>
    </source>
</evidence>
<evidence type="ECO:0000313" key="4">
    <source>
        <dbReference type="EMBL" id="KAE9109341.1"/>
    </source>
</evidence>
<proteinExistence type="predicted"/>
<feature type="signal peptide" evidence="1">
    <location>
        <begin position="1"/>
        <end position="19"/>
    </location>
</feature>
<dbReference type="Proteomes" id="UP000476176">
    <property type="component" value="Unassembled WGS sequence"/>
</dbReference>
<dbReference type="EMBL" id="QXGF01000674">
    <property type="protein sequence ID" value="KAE8936965.1"/>
    <property type="molecule type" value="Genomic_DNA"/>
</dbReference>
<dbReference type="EMBL" id="QXGE01001281">
    <property type="protein sequence ID" value="KAE9294903.1"/>
    <property type="molecule type" value="Genomic_DNA"/>
</dbReference>
<dbReference type="Proteomes" id="UP000440367">
    <property type="component" value="Unassembled WGS sequence"/>
</dbReference>
<dbReference type="EMBL" id="QXGD01000686">
    <property type="protein sequence ID" value="KAE9228531.1"/>
    <property type="molecule type" value="Genomic_DNA"/>
</dbReference>
<evidence type="ECO:0008006" key="14">
    <source>
        <dbReference type="Google" id="ProtNLM"/>
    </source>
</evidence>
<dbReference type="Proteomes" id="UP000437068">
    <property type="component" value="Unassembled WGS sequence"/>
</dbReference>
<evidence type="ECO:0000313" key="3">
    <source>
        <dbReference type="EMBL" id="KAE9092149.1"/>
    </source>
</evidence>
<evidence type="ECO:0000313" key="10">
    <source>
        <dbReference type="Proteomes" id="UP000440367"/>
    </source>
</evidence>
<sequence length="69" mass="7542">MSVLAGLLLAATLWLLALSRPRERPALPIWSEFTVVKGGKYKDVTCIHCHTMLRKVQPPPPGGALPNHS</sequence>
<protein>
    <recommendedName>
        <fullName evidence="14">BED-type domain-containing protein</fullName>
    </recommendedName>
</protein>
<reference evidence="8 9" key="1">
    <citation type="submission" date="2018-08" db="EMBL/GenBank/DDBJ databases">
        <title>Genomic investigation of the strawberry pathogen Phytophthora fragariae indicates pathogenicity is determined by transcriptional variation in three key races.</title>
        <authorList>
            <person name="Adams T.M."/>
            <person name="Armitage A.D."/>
            <person name="Sobczyk M.K."/>
            <person name="Bates H.J."/>
            <person name="Dunwell J.M."/>
            <person name="Nellist C.F."/>
            <person name="Harrison R.J."/>
        </authorList>
    </citation>
    <scope>NUCLEOTIDE SEQUENCE [LARGE SCALE GENOMIC DNA]</scope>
    <source>
        <strain evidence="7 9">A4</strain>
        <strain evidence="6 10">BC-1</strain>
        <strain evidence="5 12">BC-23</strain>
        <strain evidence="4 11">NOV-71</strain>
        <strain evidence="2 8">NOV-9</strain>
        <strain evidence="3 13">ONT-3</strain>
    </source>
</reference>
<accession>A0A6A3EUD0</accession>
<keyword evidence="1" id="KW-0732">Signal</keyword>
<dbReference type="Proteomes" id="UP000488956">
    <property type="component" value="Unassembled WGS sequence"/>
</dbReference>
<dbReference type="EMBL" id="QXFZ01000641">
    <property type="protein sequence ID" value="KAE9109341.1"/>
    <property type="molecule type" value="Genomic_DNA"/>
</dbReference>
<dbReference type="EMBL" id="QXGC01001343">
    <property type="protein sequence ID" value="KAE9205058.1"/>
    <property type="molecule type" value="Genomic_DNA"/>
</dbReference>
<dbReference type="Proteomes" id="UP000429523">
    <property type="component" value="Unassembled WGS sequence"/>
</dbReference>
<comment type="caution">
    <text evidence="2">The sequence shown here is derived from an EMBL/GenBank/DDBJ whole genome shotgun (WGS) entry which is preliminary data.</text>
</comment>
<evidence type="ECO:0000256" key="1">
    <source>
        <dbReference type="SAM" id="SignalP"/>
    </source>
</evidence>
<evidence type="ECO:0000313" key="13">
    <source>
        <dbReference type="Proteomes" id="UP000488956"/>
    </source>
</evidence>
<evidence type="ECO:0000313" key="7">
    <source>
        <dbReference type="EMBL" id="KAE9294903.1"/>
    </source>
</evidence>
<evidence type="ECO:0000313" key="2">
    <source>
        <dbReference type="EMBL" id="KAE8936965.1"/>
    </source>
</evidence>
<dbReference type="AlphaFoldDB" id="A0A6A3EUD0"/>
<evidence type="ECO:0000313" key="5">
    <source>
        <dbReference type="EMBL" id="KAE9205058.1"/>
    </source>
</evidence>
<evidence type="ECO:0000313" key="11">
    <source>
        <dbReference type="Proteomes" id="UP000441208"/>
    </source>
</evidence>
<name>A0A6A3EUD0_9STRA</name>
<organism evidence="2 8">
    <name type="scientific">Phytophthora fragariae</name>
    <dbReference type="NCBI Taxonomy" id="53985"/>
    <lineage>
        <taxon>Eukaryota</taxon>
        <taxon>Sar</taxon>
        <taxon>Stramenopiles</taxon>
        <taxon>Oomycota</taxon>
        <taxon>Peronosporomycetes</taxon>
        <taxon>Peronosporales</taxon>
        <taxon>Peronosporaceae</taxon>
        <taxon>Phytophthora</taxon>
    </lineage>
</organism>
<gene>
    <name evidence="7" type="ORF">PF001_g17562</name>
    <name evidence="6" type="ORF">PF002_g13520</name>
    <name evidence="5" type="ORF">PF004_g17668</name>
    <name evidence="4" type="ORF">PF007_g12283</name>
    <name evidence="2" type="ORF">PF009_g13122</name>
    <name evidence="3" type="ORF">PF010_g17911</name>
</gene>
<evidence type="ECO:0000313" key="12">
    <source>
        <dbReference type="Proteomes" id="UP000476176"/>
    </source>
</evidence>